<dbReference type="AlphaFoldDB" id="A0A5C3QAP7"/>
<sequence length="405" mass="45436">MHVRGPTRSASSRGEMDAFGRSLVSLSFHDRDMQLPSPVTASREDPKSAALANDALHEILNRGTPILGQIQDGTCSGKLCDWQKQFPDDTKLVYMNLPGTHDAATWNYTKELQESLFRYTGSDIPPSDYLRCQEHSFFQQLNRGIRVFDWRLSYNPGNDTIGFFHGPALLAPTTRVEDVLYGFYRWLDLHPSEALLISIKYEDGPGRVYDAEFQQKLYNVLDSDVAKRYWVQTNGVLGALGEARGKLTLLQRSPWSLLPNIPSNSNRFGIHLREDLWIVNGANITLPYNPADGQIAYIEDYYDPAEAASTGDSIDLKYQATVAHLERAATLEPDQLFITFASARLLTLSPAVTPKIMAVGDGSSLPGVNDQLRDWLRTHKGRRRGIVLLDFFDSTPSLLEEILDL</sequence>
<dbReference type="Gene3D" id="3.20.20.190">
    <property type="entry name" value="Phosphatidylinositol (PI) phosphodiesterase"/>
    <property type="match status" value="1"/>
</dbReference>
<dbReference type="SUPFAM" id="SSF51695">
    <property type="entry name" value="PLC-like phosphodiesterases"/>
    <property type="match status" value="1"/>
</dbReference>
<evidence type="ECO:0000313" key="2">
    <source>
        <dbReference type="Proteomes" id="UP000305067"/>
    </source>
</evidence>
<evidence type="ECO:0000313" key="1">
    <source>
        <dbReference type="EMBL" id="TFK99114.1"/>
    </source>
</evidence>
<organism evidence="1 2">
    <name type="scientific">Pterulicium gracile</name>
    <dbReference type="NCBI Taxonomy" id="1884261"/>
    <lineage>
        <taxon>Eukaryota</taxon>
        <taxon>Fungi</taxon>
        <taxon>Dikarya</taxon>
        <taxon>Basidiomycota</taxon>
        <taxon>Agaricomycotina</taxon>
        <taxon>Agaricomycetes</taxon>
        <taxon>Agaricomycetidae</taxon>
        <taxon>Agaricales</taxon>
        <taxon>Pleurotineae</taxon>
        <taxon>Pterulaceae</taxon>
        <taxon>Pterulicium</taxon>
    </lineage>
</organism>
<reference evidence="1 2" key="1">
    <citation type="journal article" date="2019" name="Nat. Ecol. Evol.">
        <title>Megaphylogeny resolves global patterns of mushroom evolution.</title>
        <authorList>
            <person name="Varga T."/>
            <person name="Krizsan K."/>
            <person name="Foldi C."/>
            <person name="Dima B."/>
            <person name="Sanchez-Garcia M."/>
            <person name="Sanchez-Ramirez S."/>
            <person name="Szollosi G.J."/>
            <person name="Szarkandi J.G."/>
            <person name="Papp V."/>
            <person name="Albert L."/>
            <person name="Andreopoulos W."/>
            <person name="Angelini C."/>
            <person name="Antonin V."/>
            <person name="Barry K.W."/>
            <person name="Bougher N.L."/>
            <person name="Buchanan P."/>
            <person name="Buyck B."/>
            <person name="Bense V."/>
            <person name="Catcheside P."/>
            <person name="Chovatia M."/>
            <person name="Cooper J."/>
            <person name="Damon W."/>
            <person name="Desjardin D."/>
            <person name="Finy P."/>
            <person name="Geml J."/>
            <person name="Haridas S."/>
            <person name="Hughes K."/>
            <person name="Justo A."/>
            <person name="Karasinski D."/>
            <person name="Kautmanova I."/>
            <person name="Kiss B."/>
            <person name="Kocsube S."/>
            <person name="Kotiranta H."/>
            <person name="LaButti K.M."/>
            <person name="Lechner B.E."/>
            <person name="Liimatainen K."/>
            <person name="Lipzen A."/>
            <person name="Lukacs Z."/>
            <person name="Mihaltcheva S."/>
            <person name="Morgado L.N."/>
            <person name="Niskanen T."/>
            <person name="Noordeloos M.E."/>
            <person name="Ohm R.A."/>
            <person name="Ortiz-Santana B."/>
            <person name="Ovrebo C."/>
            <person name="Racz N."/>
            <person name="Riley R."/>
            <person name="Savchenko A."/>
            <person name="Shiryaev A."/>
            <person name="Soop K."/>
            <person name="Spirin V."/>
            <person name="Szebenyi C."/>
            <person name="Tomsovsky M."/>
            <person name="Tulloss R.E."/>
            <person name="Uehling J."/>
            <person name="Grigoriev I.V."/>
            <person name="Vagvolgyi C."/>
            <person name="Papp T."/>
            <person name="Martin F.M."/>
            <person name="Miettinen O."/>
            <person name="Hibbett D.S."/>
            <person name="Nagy L.G."/>
        </authorList>
    </citation>
    <scope>NUCLEOTIDE SEQUENCE [LARGE SCALE GENOMIC DNA]</scope>
    <source>
        <strain evidence="1 2">CBS 309.79</strain>
    </source>
</reference>
<dbReference type="PANTHER" id="PTHR13593">
    <property type="match status" value="1"/>
</dbReference>
<proteinExistence type="predicted"/>
<dbReference type="EMBL" id="ML178835">
    <property type="protein sequence ID" value="TFK99114.1"/>
    <property type="molecule type" value="Genomic_DNA"/>
</dbReference>
<dbReference type="PANTHER" id="PTHR13593:SF116">
    <property type="entry name" value="PLC-LIKE PHOSPHODIESTERASE"/>
    <property type="match status" value="1"/>
</dbReference>
<dbReference type="InterPro" id="IPR051057">
    <property type="entry name" value="PI-PLC_domain"/>
</dbReference>
<dbReference type="OrthoDB" id="1046782at2759"/>
<gene>
    <name evidence="1" type="ORF">BDV98DRAFT_533041</name>
</gene>
<dbReference type="InterPro" id="IPR017946">
    <property type="entry name" value="PLC-like_Pdiesterase_TIM-brl"/>
</dbReference>
<keyword evidence="2" id="KW-1185">Reference proteome</keyword>
<name>A0A5C3QAP7_9AGAR</name>
<accession>A0A5C3QAP7</accession>
<dbReference type="GO" id="GO:0008081">
    <property type="term" value="F:phosphoric diester hydrolase activity"/>
    <property type="evidence" value="ECO:0007669"/>
    <property type="project" value="InterPro"/>
</dbReference>
<dbReference type="GO" id="GO:0006629">
    <property type="term" value="P:lipid metabolic process"/>
    <property type="evidence" value="ECO:0007669"/>
    <property type="project" value="InterPro"/>
</dbReference>
<protein>
    <submittedName>
        <fullName evidence="1">PLC-like phosphodiesterase</fullName>
    </submittedName>
</protein>
<dbReference type="Proteomes" id="UP000305067">
    <property type="component" value="Unassembled WGS sequence"/>
</dbReference>